<dbReference type="AlphaFoldDB" id="A0A8S9FML1"/>
<gene>
    <name evidence="4" type="ORF">F2Q70_00030863</name>
</gene>
<dbReference type="InterPro" id="IPR033891">
    <property type="entry name" value="TTC38"/>
</dbReference>
<dbReference type="PANTHER" id="PTHR16263:SF4">
    <property type="entry name" value="TETRATRICOPEPTIDE REPEAT PROTEIN 38"/>
    <property type="match status" value="1"/>
</dbReference>
<evidence type="ECO:0000313" key="4">
    <source>
        <dbReference type="EMBL" id="KAF2534369.1"/>
    </source>
</evidence>
<organism evidence="4">
    <name type="scientific">Brassica cretica</name>
    <name type="common">Mustard</name>
    <dbReference type="NCBI Taxonomy" id="69181"/>
    <lineage>
        <taxon>Eukaryota</taxon>
        <taxon>Viridiplantae</taxon>
        <taxon>Streptophyta</taxon>
        <taxon>Embryophyta</taxon>
        <taxon>Tracheophyta</taxon>
        <taxon>Spermatophyta</taxon>
        <taxon>Magnoliopsida</taxon>
        <taxon>eudicotyledons</taxon>
        <taxon>Gunneridae</taxon>
        <taxon>Pentapetalae</taxon>
        <taxon>rosids</taxon>
        <taxon>malvids</taxon>
        <taxon>Brassicales</taxon>
        <taxon>Brassicaceae</taxon>
        <taxon>Brassiceae</taxon>
        <taxon>Brassica</taxon>
    </lineage>
</organism>
<dbReference type="PANTHER" id="PTHR16263">
    <property type="entry name" value="TETRATRICOPEPTIDE REPEAT PROTEIN 38"/>
    <property type="match status" value="1"/>
</dbReference>
<sequence>MNGFIHYEKVSQRFSILEESRDFVSLHMGRPDLPLPLFEKILPENQEQDYVYGMLAFPLLELDHLTEPEKVARKGNEINKTTLGLINGHVLQTECRFNNAVKFLEGWLASWDCSFSLRYSHNWWHVTVCYLVGGSLISKAMWYQEWLFDITTIWALIKVGNISRGLAMESNAVNSADLVNLCREMFIYLSERGETQLHVRQVLLSLPCLTHNDLRAFEETVAKTPNEFAICSVPVFVVCVDCIFMSSLSVLSAFL</sequence>
<evidence type="ECO:0000256" key="1">
    <source>
        <dbReference type="ARBA" id="ARBA00022737"/>
    </source>
</evidence>
<dbReference type="InterPro" id="IPR011989">
    <property type="entry name" value="ARM-like"/>
</dbReference>
<dbReference type="EMBL" id="QGKY02002305">
    <property type="protein sequence ID" value="KAF2534369.1"/>
    <property type="molecule type" value="Genomic_DNA"/>
</dbReference>
<evidence type="ECO:0000259" key="3">
    <source>
        <dbReference type="Pfam" id="PF19273"/>
    </source>
</evidence>
<evidence type="ECO:0000256" key="2">
    <source>
        <dbReference type="ARBA" id="ARBA00022803"/>
    </source>
</evidence>
<reference evidence="4" key="1">
    <citation type="submission" date="2019-12" db="EMBL/GenBank/DDBJ databases">
        <title>Genome sequencing and annotation of Brassica cretica.</title>
        <authorList>
            <person name="Studholme D.J."/>
            <person name="Sarris P.F."/>
        </authorList>
    </citation>
    <scope>NUCLEOTIDE SEQUENCE</scope>
    <source>
        <strain evidence="4">PFS-102/07</strain>
        <tissue evidence="4">Leaf</tissue>
    </source>
</reference>
<accession>A0A8S9FML1</accession>
<dbReference type="Gene3D" id="1.25.10.10">
    <property type="entry name" value="Leucine-rich Repeat Variant"/>
    <property type="match status" value="1"/>
</dbReference>
<protein>
    <recommendedName>
        <fullName evidence="3">Exportin-5 C-terminal domain-containing protein</fullName>
    </recommendedName>
</protein>
<feature type="domain" description="Exportin-5 C-terminal" evidence="3">
    <location>
        <begin position="161"/>
        <end position="224"/>
    </location>
</feature>
<name>A0A8S9FML1_BRACR</name>
<comment type="caution">
    <text evidence="4">The sequence shown here is derived from an EMBL/GenBank/DDBJ whole genome shotgun (WGS) entry which is preliminary data.</text>
</comment>
<proteinExistence type="predicted"/>
<keyword evidence="2" id="KW-0802">TPR repeat</keyword>
<keyword evidence="1" id="KW-0677">Repeat</keyword>
<dbReference type="Pfam" id="PF19273">
    <property type="entry name" value="Exportin-5"/>
    <property type="match status" value="1"/>
</dbReference>
<dbReference type="InterPro" id="IPR045478">
    <property type="entry name" value="Exportin-5_C"/>
</dbReference>